<evidence type="ECO:0000313" key="8">
    <source>
        <dbReference type="EMBL" id="PYE48696.1"/>
    </source>
</evidence>
<dbReference type="Proteomes" id="UP000248326">
    <property type="component" value="Unassembled WGS sequence"/>
</dbReference>
<name>A0A318S3D3_9DEIO</name>
<sequence>MRYGSATKTAVPVFARSISLPWSLVAFAGFAAGILVVSGEAWGAAWLLLPLLGGRSRRPATLTLVALVAALLGGSRERAEQRAPDPLASWRGALVTLSGTWDGRFLRLEDPRASVALSPKPSAPPGELRVCGRLDLPSTPRNPGEFDYSAWLRASGVRSVLYGAKVLSARPRRDARTWFRGGVRLGLSPLEADFMEAVELGDKDELNTRTLGARAANNAFAHAGLSHLMALSGQNVALIVTALSFLLAKTPLKLARYPVLLLALAFYVWLAGPSPSLLRATLQGGAVLIGLWVGRGRIDALGALGLAGLVSLAWSPLWVFDVGFRLSFLAAGSLLLVPRVEGRLPSRWPTWLKVGLAGTLLAEISTAPIVAHTFHALPLPLASVPANLLAAPLMALLVPLGFMAGLAGPLAAPINLLVGPLVKLLLALVTLFGHWPSVPWGEISAAGWAAYGLFGVCVTLWLRRRLGERSASAVCLACVLVTMVAAKSGGQAREIVFLDVGQGDATLIRLGDFTMLIDGGGTPRGSFDVGARTVVPALKTLGVFDLDVVVLTHPDADHVEGLTSVLSEVPVGEVWLGRRTNAPIETAVLHAAKTRRVPVRAVARGDHITVGNAALDVMWPARPFSKEDNENSVAIRLDVGTFRAAFLGDLPSGVESRLNLGRLDLLKVAHHGSRFSTSEALLSETRPRDAVISVGRNTYGHPNSDVLNRLRAAGIRVWRTDEAGAIRWPLP</sequence>
<evidence type="ECO:0000313" key="9">
    <source>
        <dbReference type="Proteomes" id="UP000248326"/>
    </source>
</evidence>
<dbReference type="PANTHER" id="PTHR30619:SF1">
    <property type="entry name" value="RECOMBINATION PROTEIN 2"/>
    <property type="match status" value="1"/>
</dbReference>
<dbReference type="SMART" id="SM00849">
    <property type="entry name" value="Lactamase_B"/>
    <property type="match status" value="1"/>
</dbReference>
<dbReference type="SUPFAM" id="SSF56281">
    <property type="entry name" value="Metallo-hydrolase/oxidoreductase"/>
    <property type="match status" value="1"/>
</dbReference>
<dbReference type="InterPro" id="IPR052159">
    <property type="entry name" value="Competence_DNA_uptake"/>
</dbReference>
<dbReference type="Pfam" id="PF00753">
    <property type="entry name" value="Lactamase_B"/>
    <property type="match status" value="1"/>
</dbReference>
<dbReference type="Pfam" id="PF13567">
    <property type="entry name" value="DUF4131"/>
    <property type="match status" value="1"/>
</dbReference>
<keyword evidence="9" id="KW-1185">Reference proteome</keyword>
<protein>
    <submittedName>
        <fullName evidence="8">Competence protein ComEC</fullName>
    </submittedName>
</protein>
<dbReference type="NCBIfam" id="TIGR00361">
    <property type="entry name" value="ComEC_Rec2"/>
    <property type="match status" value="1"/>
</dbReference>
<feature type="transmembrane region" description="Helical" evidence="6">
    <location>
        <begin position="445"/>
        <end position="462"/>
    </location>
</feature>
<dbReference type="InterPro" id="IPR001279">
    <property type="entry name" value="Metallo-B-lactamas"/>
</dbReference>
<evidence type="ECO:0000256" key="2">
    <source>
        <dbReference type="ARBA" id="ARBA00022475"/>
    </source>
</evidence>
<feature type="domain" description="Metallo-beta-lactamase" evidence="7">
    <location>
        <begin position="502"/>
        <end position="696"/>
    </location>
</feature>
<evidence type="ECO:0000256" key="3">
    <source>
        <dbReference type="ARBA" id="ARBA00022692"/>
    </source>
</evidence>
<feature type="transmembrane region" description="Helical" evidence="6">
    <location>
        <begin position="277"/>
        <end position="294"/>
    </location>
</feature>
<dbReference type="PANTHER" id="PTHR30619">
    <property type="entry name" value="DNA INTERNALIZATION/COMPETENCE PROTEIN COMEC/REC2"/>
    <property type="match status" value="1"/>
</dbReference>
<reference evidence="8 9" key="1">
    <citation type="submission" date="2018-06" db="EMBL/GenBank/DDBJ databases">
        <title>Genomic Encyclopedia of Type Strains, Phase IV (KMG-IV): sequencing the most valuable type-strain genomes for metagenomic binning, comparative biology and taxonomic classification.</title>
        <authorList>
            <person name="Goeker M."/>
        </authorList>
    </citation>
    <scope>NUCLEOTIDE SEQUENCE [LARGE SCALE GENOMIC DNA]</scope>
    <source>
        <strain evidence="8 9">DSM 18048</strain>
    </source>
</reference>
<keyword evidence="5 6" id="KW-0472">Membrane</keyword>
<comment type="caution">
    <text evidence="8">The sequence shown here is derived from an EMBL/GenBank/DDBJ whole genome shotgun (WGS) entry which is preliminary data.</text>
</comment>
<accession>A0A318S3D3</accession>
<dbReference type="InterPro" id="IPR025405">
    <property type="entry name" value="DUF4131"/>
</dbReference>
<dbReference type="EMBL" id="QJSX01000027">
    <property type="protein sequence ID" value="PYE48696.1"/>
    <property type="molecule type" value="Genomic_DNA"/>
</dbReference>
<dbReference type="CDD" id="cd07731">
    <property type="entry name" value="ComA-like_MBL-fold"/>
    <property type="match status" value="1"/>
</dbReference>
<dbReference type="NCBIfam" id="TIGR00360">
    <property type="entry name" value="ComEC_N-term"/>
    <property type="match status" value="1"/>
</dbReference>
<keyword evidence="4 6" id="KW-1133">Transmembrane helix</keyword>
<comment type="subcellular location">
    <subcellularLocation>
        <location evidence="1">Cell membrane</location>
        <topology evidence="1">Multi-pass membrane protein</topology>
    </subcellularLocation>
</comment>
<evidence type="ECO:0000256" key="5">
    <source>
        <dbReference type="ARBA" id="ARBA00023136"/>
    </source>
</evidence>
<feature type="transmembrane region" description="Helical" evidence="6">
    <location>
        <begin position="20"/>
        <end position="49"/>
    </location>
</feature>
<dbReference type="Gene3D" id="3.60.15.10">
    <property type="entry name" value="Ribonuclease Z/Hydroxyacylglutathione hydrolase-like"/>
    <property type="match status" value="1"/>
</dbReference>
<feature type="transmembrane region" description="Helical" evidence="6">
    <location>
        <begin position="254"/>
        <end position="271"/>
    </location>
</feature>
<keyword evidence="3 6" id="KW-0812">Transmembrane</keyword>
<evidence type="ECO:0000256" key="1">
    <source>
        <dbReference type="ARBA" id="ARBA00004651"/>
    </source>
</evidence>
<evidence type="ECO:0000256" key="4">
    <source>
        <dbReference type="ARBA" id="ARBA00022989"/>
    </source>
</evidence>
<keyword evidence="2" id="KW-1003">Cell membrane</keyword>
<dbReference type="GO" id="GO:0030420">
    <property type="term" value="P:establishment of competence for transformation"/>
    <property type="evidence" value="ECO:0007669"/>
    <property type="project" value="InterPro"/>
</dbReference>
<evidence type="ECO:0000259" key="7">
    <source>
        <dbReference type="SMART" id="SM00849"/>
    </source>
</evidence>
<dbReference type="AlphaFoldDB" id="A0A318S3D3"/>
<feature type="transmembrane region" description="Helical" evidence="6">
    <location>
        <begin position="301"/>
        <end position="320"/>
    </location>
</feature>
<dbReference type="InterPro" id="IPR004477">
    <property type="entry name" value="ComEC_N"/>
</dbReference>
<dbReference type="Pfam" id="PF03772">
    <property type="entry name" value="Competence"/>
    <property type="match status" value="1"/>
</dbReference>
<dbReference type="InterPro" id="IPR004797">
    <property type="entry name" value="Competence_ComEC/Rec2"/>
</dbReference>
<dbReference type="InterPro" id="IPR035681">
    <property type="entry name" value="ComA-like_MBL"/>
</dbReference>
<dbReference type="InterPro" id="IPR036866">
    <property type="entry name" value="RibonucZ/Hydroxyglut_hydro"/>
</dbReference>
<feature type="transmembrane region" description="Helical" evidence="6">
    <location>
        <begin position="414"/>
        <end position="433"/>
    </location>
</feature>
<organism evidence="8 9">
    <name type="scientific">Deinococcus yavapaiensis KR-236</name>
    <dbReference type="NCBI Taxonomy" id="694435"/>
    <lineage>
        <taxon>Bacteria</taxon>
        <taxon>Thermotogati</taxon>
        <taxon>Deinococcota</taxon>
        <taxon>Deinococci</taxon>
        <taxon>Deinococcales</taxon>
        <taxon>Deinococcaceae</taxon>
        <taxon>Deinococcus</taxon>
    </lineage>
</organism>
<dbReference type="GO" id="GO:0005886">
    <property type="term" value="C:plasma membrane"/>
    <property type="evidence" value="ECO:0007669"/>
    <property type="project" value="UniProtKB-SubCell"/>
</dbReference>
<evidence type="ECO:0000256" key="6">
    <source>
        <dbReference type="SAM" id="Phobius"/>
    </source>
</evidence>
<gene>
    <name evidence="8" type="ORF">DES52_12730</name>
</gene>
<proteinExistence type="predicted"/>
<dbReference type="OrthoDB" id="9761531at2"/>
<feature type="transmembrane region" description="Helical" evidence="6">
    <location>
        <begin position="386"/>
        <end position="407"/>
    </location>
</feature>